<dbReference type="EMBL" id="LSRL02000016">
    <property type="protein sequence ID" value="TDG50313.1"/>
    <property type="molecule type" value="Genomic_DNA"/>
</dbReference>
<evidence type="ECO:0000313" key="4">
    <source>
        <dbReference type="Proteomes" id="UP000295192"/>
    </source>
</evidence>
<feature type="signal peptide" evidence="2">
    <location>
        <begin position="1"/>
        <end position="22"/>
    </location>
</feature>
<comment type="caution">
    <text evidence="3">The sequence shown here is derived from an EMBL/GenBank/DDBJ whole genome shotgun (WGS) entry which is preliminary data.</text>
</comment>
<dbReference type="STRING" id="7232.A0A484BNG7"/>
<feature type="chain" id="PRO_5019757308" evidence="2">
    <location>
        <begin position="23"/>
        <end position="353"/>
    </location>
</feature>
<evidence type="ECO:0000256" key="1">
    <source>
        <dbReference type="SAM" id="MobiDB-lite"/>
    </source>
</evidence>
<evidence type="ECO:0000256" key="2">
    <source>
        <dbReference type="SAM" id="SignalP"/>
    </source>
</evidence>
<feature type="region of interest" description="Disordered" evidence="1">
    <location>
        <begin position="45"/>
        <end position="80"/>
    </location>
</feature>
<reference evidence="3 4" key="1">
    <citation type="journal article" date="2019" name="J. Hered.">
        <title>An Improved Genome Assembly for Drosophila navojoa, the Basal Species in the mojavensis Cluster.</title>
        <authorList>
            <person name="Vanderlinde T."/>
            <person name="Dupim E.G."/>
            <person name="Nazario-Yepiz N.O."/>
            <person name="Carvalho A.B."/>
        </authorList>
    </citation>
    <scope>NUCLEOTIDE SEQUENCE [LARGE SCALE GENOMIC DNA]</scope>
    <source>
        <strain evidence="3">Navoj_Jal97</strain>
        <tissue evidence="3">Whole organism</tissue>
    </source>
</reference>
<organism evidence="3 4">
    <name type="scientific">Drosophila navojoa</name>
    <name type="common">Fruit fly</name>
    <dbReference type="NCBI Taxonomy" id="7232"/>
    <lineage>
        <taxon>Eukaryota</taxon>
        <taxon>Metazoa</taxon>
        <taxon>Ecdysozoa</taxon>
        <taxon>Arthropoda</taxon>
        <taxon>Hexapoda</taxon>
        <taxon>Insecta</taxon>
        <taxon>Pterygota</taxon>
        <taxon>Neoptera</taxon>
        <taxon>Endopterygota</taxon>
        <taxon>Diptera</taxon>
        <taxon>Brachycera</taxon>
        <taxon>Muscomorpha</taxon>
        <taxon>Ephydroidea</taxon>
        <taxon>Drosophilidae</taxon>
        <taxon>Drosophila</taxon>
    </lineage>
</organism>
<dbReference type="KEGG" id="dnv:108652212"/>
<keyword evidence="2" id="KW-0732">Signal</keyword>
<dbReference type="OMA" id="GTRQYNP"/>
<gene>
    <name evidence="3" type="ORF">AWZ03_003218</name>
</gene>
<accession>A0A484BNG7</accession>
<evidence type="ECO:0000313" key="3">
    <source>
        <dbReference type="EMBL" id="TDG50313.1"/>
    </source>
</evidence>
<dbReference type="OrthoDB" id="8063377at2759"/>
<dbReference type="Proteomes" id="UP000295192">
    <property type="component" value="Unassembled WGS sequence"/>
</dbReference>
<name>A0A484BNG7_DRONA</name>
<protein>
    <submittedName>
        <fullName evidence="3">Uncharacterized protein</fullName>
    </submittedName>
</protein>
<dbReference type="AlphaFoldDB" id="A0A484BNG7"/>
<keyword evidence="4" id="KW-1185">Reference proteome</keyword>
<sequence length="353" mass="35696">MRKHCLIVLLAALIGQLAIASARSSDDHWVWRTYSRRERAFHDKDIDRSGSLRKPNQNQLRREPTTRRPLPGEPENDEIEDYVDVEPTVTTSPNVGTRQYNPYPSGNPYGGFGGQPASGGQFAGLGGFGGDNPGVLVGPGGPTGIIGRPPVNPNVYQPGFGGAQNGLGAGNYPGGFGNAGYPGLGAGLGGYPGLAAGGAAYPGLAAGGAAYPGLAAGGAAYPGLGVGGAAYPGLNSAFPGQPGGQLGGVGGAGNQYPFGSYPGSNYNNNQFGAQGGQYPGLGQYPSNQYAGPQYTEGYGLANFGPPGLPPTGFGGNYAGFGYDEKSPAVAEGKSAKSVSIKPAAVNDKLNKKI</sequence>
<proteinExistence type="predicted"/>